<evidence type="ECO:0000313" key="2">
    <source>
        <dbReference type="Proteomes" id="UP001286376"/>
    </source>
</evidence>
<proteinExistence type="predicted"/>
<dbReference type="Proteomes" id="UP001286376">
    <property type="component" value="Unassembled WGS sequence"/>
</dbReference>
<accession>A0AAW9A2Z3</accession>
<dbReference type="RefSeq" id="WP_317849037.1">
    <property type="nucleotide sequence ID" value="NZ_JAOTNP010000066.1"/>
</dbReference>
<reference evidence="1 2" key="1">
    <citation type="journal article" date="2022" name="Front. Cell. Infect. Microbiol.">
        <title>The probiotic and immunomodulation effects of Limosilactobacillus reuteri RGW1 isolated from calf feces.</title>
        <authorList>
            <person name="Huang K."/>
            <person name="Shi W."/>
            <person name="Yang B."/>
            <person name="Wang J."/>
        </authorList>
    </citation>
    <scope>NUCLEOTIDE SEQUENCE [LARGE SCALE GENOMIC DNA]</scope>
    <source>
        <strain evidence="1 2">RGW1</strain>
    </source>
</reference>
<name>A0AAW9A2Z3_LIMRT</name>
<organism evidence="1 2">
    <name type="scientific">Limosilactobacillus reuteri</name>
    <name type="common">Lactobacillus reuteri</name>
    <dbReference type="NCBI Taxonomy" id="1598"/>
    <lineage>
        <taxon>Bacteria</taxon>
        <taxon>Bacillati</taxon>
        <taxon>Bacillota</taxon>
        <taxon>Bacilli</taxon>
        <taxon>Lactobacillales</taxon>
        <taxon>Lactobacillaceae</taxon>
        <taxon>Limosilactobacillus</taxon>
    </lineage>
</organism>
<sequence length="51" mass="5674">MIELIITYAKQMTTRGVVSRYNECCLDADVFSSKDNAKGLLGIIDHLQAVK</sequence>
<comment type="caution">
    <text evidence="1">The sequence shown here is derived from an EMBL/GenBank/DDBJ whole genome shotgun (WGS) entry which is preliminary data.</text>
</comment>
<protein>
    <submittedName>
        <fullName evidence="1">Uncharacterized protein</fullName>
    </submittedName>
</protein>
<dbReference type="AlphaFoldDB" id="A0AAW9A2Z3"/>
<dbReference type="EMBL" id="JAOTNP010000066">
    <property type="protein sequence ID" value="MDV8947566.1"/>
    <property type="molecule type" value="Genomic_DNA"/>
</dbReference>
<gene>
    <name evidence="1" type="ORF">NX099_09220</name>
</gene>
<evidence type="ECO:0000313" key="1">
    <source>
        <dbReference type="EMBL" id="MDV8947566.1"/>
    </source>
</evidence>